<dbReference type="Pfam" id="PF13247">
    <property type="entry name" value="Fer4_11"/>
    <property type="match status" value="2"/>
</dbReference>
<evidence type="ECO:0000313" key="6">
    <source>
        <dbReference type="EMBL" id="BCR03703.1"/>
    </source>
</evidence>
<dbReference type="InterPro" id="IPR017900">
    <property type="entry name" value="4Fe4S_Fe_S_CS"/>
</dbReference>
<keyword evidence="1" id="KW-0004">4Fe-4S</keyword>
<evidence type="ECO:0000256" key="3">
    <source>
        <dbReference type="ARBA" id="ARBA00023004"/>
    </source>
</evidence>
<dbReference type="SUPFAM" id="SSF54862">
    <property type="entry name" value="4Fe-4S ferredoxins"/>
    <property type="match status" value="1"/>
</dbReference>
<reference evidence="6 7" key="2">
    <citation type="journal article" date="2021" name="Int. J. Syst. Evol. Microbiol.">
        <title>Isolation and Polyphasic Characterization of Desulfuromonas versatilis sp. Nov., an Electrogenic Bacteria Capable of Versatile Metabolism Isolated from a Graphene Oxide-Reducing Enrichment Culture.</title>
        <authorList>
            <person name="Xie L."/>
            <person name="Yoshida N."/>
            <person name="Ishii S."/>
            <person name="Meng L."/>
        </authorList>
    </citation>
    <scope>NUCLEOTIDE SEQUENCE [LARGE SCALE GENOMIC DNA]</scope>
    <source>
        <strain evidence="6 7">NIT-T3</strain>
    </source>
</reference>
<evidence type="ECO:0000256" key="1">
    <source>
        <dbReference type="ARBA" id="ARBA00022485"/>
    </source>
</evidence>
<proteinExistence type="predicted"/>
<evidence type="ECO:0000256" key="2">
    <source>
        <dbReference type="ARBA" id="ARBA00022723"/>
    </source>
</evidence>
<dbReference type="PANTHER" id="PTHR43177:SF3">
    <property type="entry name" value="PROTEIN NRFC HOMOLOG"/>
    <property type="match status" value="1"/>
</dbReference>
<name>A0ABN6DUB5_9BACT</name>
<evidence type="ECO:0000256" key="4">
    <source>
        <dbReference type="ARBA" id="ARBA00023014"/>
    </source>
</evidence>
<reference evidence="6 7" key="1">
    <citation type="journal article" date="2016" name="C (Basel)">
        <title>Selective Growth of and Electricity Production by Marine Exoelectrogenic Bacteria in Self-Aggregated Hydrogel of Microbially Reduced Graphene Oxide.</title>
        <authorList>
            <person name="Yoshida N."/>
            <person name="Goto Y."/>
            <person name="Miyata Y."/>
        </authorList>
    </citation>
    <scope>NUCLEOTIDE SEQUENCE [LARGE SCALE GENOMIC DNA]</scope>
    <source>
        <strain evidence="6 7">NIT-T3</strain>
    </source>
</reference>
<dbReference type="Gene3D" id="3.30.70.20">
    <property type="match status" value="2"/>
</dbReference>
<dbReference type="InterPro" id="IPR017896">
    <property type="entry name" value="4Fe4S_Fe-S-bd"/>
</dbReference>
<accession>A0ABN6DUB5</accession>
<dbReference type="PROSITE" id="PS00198">
    <property type="entry name" value="4FE4S_FER_1"/>
    <property type="match status" value="1"/>
</dbReference>
<keyword evidence="2" id="KW-0479">Metal-binding</keyword>
<dbReference type="EMBL" id="AP024355">
    <property type="protein sequence ID" value="BCR03703.1"/>
    <property type="molecule type" value="Genomic_DNA"/>
</dbReference>
<dbReference type="CDD" id="cd10551">
    <property type="entry name" value="PsrB"/>
    <property type="match status" value="1"/>
</dbReference>
<dbReference type="RefSeq" id="WP_221251161.1">
    <property type="nucleotide sequence ID" value="NZ_AP024355.1"/>
</dbReference>
<keyword evidence="4" id="KW-0411">Iron-sulfur</keyword>
<dbReference type="Pfam" id="PF12800">
    <property type="entry name" value="Fer4_4"/>
    <property type="match status" value="1"/>
</dbReference>
<organism evidence="6 7">
    <name type="scientific">Desulfuromonas versatilis</name>
    <dbReference type="NCBI Taxonomy" id="2802975"/>
    <lineage>
        <taxon>Bacteria</taxon>
        <taxon>Pseudomonadati</taxon>
        <taxon>Thermodesulfobacteriota</taxon>
        <taxon>Desulfuromonadia</taxon>
        <taxon>Desulfuromonadales</taxon>
        <taxon>Desulfuromonadaceae</taxon>
        <taxon>Desulfuromonas</taxon>
    </lineage>
</organism>
<protein>
    <submittedName>
        <fullName evidence="6">4Fe-4S ferredoxin</fullName>
    </submittedName>
</protein>
<dbReference type="PANTHER" id="PTHR43177">
    <property type="entry name" value="PROTEIN NRFC"/>
    <property type="match status" value="1"/>
</dbReference>
<dbReference type="InterPro" id="IPR050954">
    <property type="entry name" value="ET_IronSulfur_Cluster-Binding"/>
</dbReference>
<evidence type="ECO:0000313" key="7">
    <source>
        <dbReference type="Proteomes" id="UP001319827"/>
    </source>
</evidence>
<dbReference type="Proteomes" id="UP001319827">
    <property type="component" value="Chromosome"/>
</dbReference>
<feature type="domain" description="4Fe-4S ferredoxin-type" evidence="5">
    <location>
        <begin position="5"/>
        <end position="34"/>
    </location>
</feature>
<keyword evidence="3" id="KW-0408">Iron</keyword>
<keyword evidence="7" id="KW-1185">Reference proteome</keyword>
<evidence type="ECO:0000259" key="5">
    <source>
        <dbReference type="PROSITE" id="PS51379"/>
    </source>
</evidence>
<feature type="domain" description="4Fe-4S ferredoxin-type" evidence="5">
    <location>
        <begin position="89"/>
        <end position="118"/>
    </location>
</feature>
<gene>
    <name evidence="6" type="ORF">DESUT3_07720</name>
</gene>
<dbReference type="PROSITE" id="PS51379">
    <property type="entry name" value="4FE4S_FER_2"/>
    <property type="match status" value="2"/>
</dbReference>
<sequence>MPKKYGMVIDLHQCVGCGACALACKNENNTRTRDEGQSYNWADFLMKTEGSFPNVKSTTIPVLCNHCTNAFCVEACPVTPKAMFKADDNTTLHNQGRCIGCRLCQEACPYSQFELAEGSFKGESYSVISFNFHGRETQPMWSDGKELIPGCTASGAESAQKAGATPPAMNQYESGDYQPVRRSGVVEKCIFCHHRITHGLLPACVEACPAQARLFGDLNDPASAPALTLKKHQASVLLEEEGTEPNVFYVREYGVKG</sequence>